<dbReference type="InterPro" id="IPR007492">
    <property type="entry name" value="LytTR_DNA-bd_dom"/>
</dbReference>
<dbReference type="SUPFAM" id="SSF52172">
    <property type="entry name" value="CheY-like"/>
    <property type="match status" value="1"/>
</dbReference>
<accession>A0A939DAR8</accession>
<name>A0A939DAR8_CLOAM</name>
<evidence type="ECO:0000256" key="3">
    <source>
        <dbReference type="ARBA" id="ARBA00023012"/>
    </source>
</evidence>
<evidence type="ECO:0000256" key="5">
    <source>
        <dbReference type="ARBA" id="ARBA00024867"/>
    </source>
</evidence>
<evidence type="ECO:0000256" key="1">
    <source>
        <dbReference type="ARBA" id="ARBA00018672"/>
    </source>
</evidence>
<comment type="caution">
    <text evidence="10">The sequence shown here is derived from an EMBL/GenBank/DDBJ whole genome shotgun (WGS) entry which is preliminary data.</text>
</comment>
<gene>
    <name evidence="10" type="ORF">JYB65_13505</name>
</gene>
<dbReference type="InterPro" id="IPR046947">
    <property type="entry name" value="LytR-like"/>
</dbReference>
<dbReference type="PROSITE" id="PS50110">
    <property type="entry name" value="RESPONSE_REGULATORY"/>
    <property type="match status" value="1"/>
</dbReference>
<feature type="modified residue" description="4-aspartylphosphate" evidence="7">
    <location>
        <position position="54"/>
    </location>
</feature>
<dbReference type="GO" id="GO:0003677">
    <property type="term" value="F:DNA binding"/>
    <property type="evidence" value="ECO:0007669"/>
    <property type="project" value="InterPro"/>
</dbReference>
<evidence type="ECO:0000313" key="10">
    <source>
        <dbReference type="EMBL" id="MBN7774377.1"/>
    </source>
</evidence>
<feature type="domain" description="Response regulatory" evidence="8">
    <location>
        <begin position="3"/>
        <end position="120"/>
    </location>
</feature>
<comment type="function">
    <text evidence="6">Required for high-level post-exponential phase expression of a series of secreted proteins.</text>
</comment>
<dbReference type="Pfam" id="PF04397">
    <property type="entry name" value="LytTR"/>
    <property type="match status" value="1"/>
</dbReference>
<dbReference type="PROSITE" id="PS50930">
    <property type="entry name" value="HTH_LYTTR"/>
    <property type="match status" value="1"/>
</dbReference>
<evidence type="ECO:0000256" key="4">
    <source>
        <dbReference type="ARBA" id="ARBA00023159"/>
    </source>
</evidence>
<keyword evidence="7" id="KW-0597">Phosphoprotein</keyword>
<dbReference type="InterPro" id="IPR001789">
    <property type="entry name" value="Sig_transdc_resp-reg_receiver"/>
</dbReference>
<keyword evidence="3" id="KW-0902">Two-component regulatory system</keyword>
<dbReference type="EMBL" id="JAFJZZ010000009">
    <property type="protein sequence ID" value="MBN7774377.1"/>
    <property type="molecule type" value="Genomic_DNA"/>
</dbReference>
<keyword evidence="4" id="KW-0010">Activator</keyword>
<dbReference type="PANTHER" id="PTHR37299:SF3">
    <property type="entry name" value="STAGE 0 SPORULATION PROTEIN A HOMOLOG"/>
    <property type="match status" value="1"/>
</dbReference>
<reference evidence="10" key="1">
    <citation type="submission" date="2021-02" db="EMBL/GenBank/DDBJ databases">
        <title>Abyssanaerobacter marinus gen.nov., sp., nov, anaerobic bacterium isolated from the Onnuri vent field of Indian Ocean and suggestion of Mogibacteriaceae fam. nov., and proposal of reclassification of ambiguous this family's genus member.</title>
        <authorList>
            <person name="Kim Y.J."/>
            <person name="Yang J.-A."/>
        </authorList>
    </citation>
    <scope>NUCLEOTIDE SEQUENCE</scope>
    <source>
        <strain evidence="10">DSM 2634</strain>
    </source>
</reference>
<keyword evidence="11" id="KW-1185">Reference proteome</keyword>
<dbReference type="GO" id="GO:0000156">
    <property type="term" value="F:phosphorelay response regulator activity"/>
    <property type="evidence" value="ECO:0007669"/>
    <property type="project" value="InterPro"/>
</dbReference>
<dbReference type="SMART" id="SM00448">
    <property type="entry name" value="REC"/>
    <property type="match status" value="1"/>
</dbReference>
<dbReference type="PANTHER" id="PTHR37299">
    <property type="entry name" value="TRANSCRIPTIONAL REGULATOR-RELATED"/>
    <property type="match status" value="1"/>
</dbReference>
<dbReference type="Proteomes" id="UP000664545">
    <property type="component" value="Unassembled WGS sequence"/>
</dbReference>
<dbReference type="InterPro" id="IPR011006">
    <property type="entry name" value="CheY-like_superfamily"/>
</dbReference>
<dbReference type="Pfam" id="PF00072">
    <property type="entry name" value="Response_reg"/>
    <property type="match status" value="1"/>
</dbReference>
<feature type="domain" description="HTH LytTR-type" evidence="9">
    <location>
        <begin position="151"/>
        <end position="218"/>
    </location>
</feature>
<protein>
    <recommendedName>
        <fullName evidence="1">Stage 0 sporulation protein A homolog</fullName>
    </recommendedName>
</protein>
<proteinExistence type="predicted"/>
<evidence type="ECO:0000256" key="7">
    <source>
        <dbReference type="PROSITE-ProRule" id="PRU00169"/>
    </source>
</evidence>
<evidence type="ECO:0000259" key="8">
    <source>
        <dbReference type="PROSITE" id="PS50110"/>
    </source>
</evidence>
<evidence type="ECO:0000259" key="9">
    <source>
        <dbReference type="PROSITE" id="PS50930"/>
    </source>
</evidence>
<evidence type="ECO:0000313" key="11">
    <source>
        <dbReference type="Proteomes" id="UP000664545"/>
    </source>
</evidence>
<evidence type="ECO:0000256" key="2">
    <source>
        <dbReference type="ARBA" id="ARBA00022490"/>
    </source>
</evidence>
<keyword evidence="2" id="KW-0963">Cytoplasm</keyword>
<dbReference type="Gene3D" id="2.40.50.1020">
    <property type="entry name" value="LytTr DNA-binding domain"/>
    <property type="match status" value="1"/>
</dbReference>
<organism evidence="10 11">
    <name type="scientific">Clostridium aminobutyricum</name>
    <dbReference type="NCBI Taxonomy" id="33953"/>
    <lineage>
        <taxon>Bacteria</taxon>
        <taxon>Bacillati</taxon>
        <taxon>Bacillota</taxon>
        <taxon>Clostridia</taxon>
        <taxon>Eubacteriales</taxon>
        <taxon>Clostridiaceae</taxon>
        <taxon>Clostridium</taxon>
    </lineage>
</organism>
<evidence type="ECO:0000256" key="6">
    <source>
        <dbReference type="ARBA" id="ARBA00037164"/>
    </source>
</evidence>
<dbReference type="RefSeq" id="WP_206583220.1">
    <property type="nucleotide sequence ID" value="NZ_JAFJZZ010000009.1"/>
</dbReference>
<dbReference type="AlphaFoldDB" id="A0A939DAR8"/>
<dbReference type="CDD" id="cd00156">
    <property type="entry name" value="REC"/>
    <property type="match status" value="1"/>
</dbReference>
<dbReference type="SMART" id="SM00850">
    <property type="entry name" value="LytTR"/>
    <property type="match status" value="1"/>
</dbReference>
<comment type="function">
    <text evidence="5">May play the central regulatory role in sporulation. It may be an element of the effector pathway responsible for the activation of sporulation genes in response to nutritional stress. Spo0A may act in concert with spo0H (a sigma factor) to control the expression of some genes that are critical to the sporulation process.</text>
</comment>
<dbReference type="Gene3D" id="3.40.50.2300">
    <property type="match status" value="1"/>
</dbReference>
<sequence>MLNILVIEDDFNAMEFCCESIRTILPDCSIHQAGNAEKALTIMNQYMIDVFFIDVELPCMNGFQLAQKIRENFNYTLTSIVFVTGKQVNQLAIHKRYHHYEYVMKPFTFLSFQKSIGPLLSELNNLKMKNQTTTLSEREKYVFIKTKNFNEYLKYTDILFAETENRGIKLVTKAVTYSEIKMKLEDFILTVNSPSFCRCHKSYAVNLTNVNGLRSAGRRLWSVEFSTPANGICFVSSTFYDSVMLVLGNEKSGKEIVL</sequence>